<dbReference type="InterPro" id="IPR028098">
    <property type="entry name" value="Glyco_trans_4-like_N"/>
</dbReference>
<keyword evidence="3" id="KW-0808">Transferase</keyword>
<proteinExistence type="predicted"/>
<reference evidence="3 4" key="1">
    <citation type="submission" date="2018-08" db="EMBL/GenBank/DDBJ databases">
        <title>The metabolism and importance of syntrophic acetate oxidation coupled to methane or sulfide production in haloalkaline environments.</title>
        <authorList>
            <person name="Timmers P.H.A."/>
            <person name="Vavourakis C.D."/>
            <person name="Sorokin D.Y."/>
            <person name="Sinninghe Damste J.S."/>
            <person name="Muyzer G."/>
            <person name="Stams A.J.M."/>
            <person name="Plugge C.M."/>
        </authorList>
    </citation>
    <scope>NUCLEOTIDE SEQUENCE [LARGE SCALE GENOMIC DNA]</scope>
    <source>
        <strain evidence="3">MSAO_Bac1</strain>
    </source>
</reference>
<evidence type="ECO:0000313" key="4">
    <source>
        <dbReference type="Proteomes" id="UP000285138"/>
    </source>
</evidence>
<dbReference type="AlphaFoldDB" id="A0A424YDL4"/>
<dbReference type="Proteomes" id="UP000285138">
    <property type="component" value="Unassembled WGS sequence"/>
</dbReference>
<evidence type="ECO:0000259" key="1">
    <source>
        <dbReference type="Pfam" id="PF00534"/>
    </source>
</evidence>
<evidence type="ECO:0000313" key="3">
    <source>
        <dbReference type="EMBL" id="RQD75071.1"/>
    </source>
</evidence>
<dbReference type="CDD" id="cd03808">
    <property type="entry name" value="GT4_CapM-like"/>
    <property type="match status" value="1"/>
</dbReference>
<accession>A0A424YDL4</accession>
<dbReference type="GO" id="GO:0016757">
    <property type="term" value="F:glycosyltransferase activity"/>
    <property type="evidence" value="ECO:0007669"/>
    <property type="project" value="InterPro"/>
</dbReference>
<dbReference type="InterPro" id="IPR001296">
    <property type="entry name" value="Glyco_trans_1"/>
</dbReference>
<dbReference type="SUPFAM" id="SSF53756">
    <property type="entry name" value="UDP-Glycosyltransferase/glycogen phosphorylase"/>
    <property type="match status" value="1"/>
</dbReference>
<protein>
    <submittedName>
        <fullName evidence="3">Glycosyltransferase family 1 protein</fullName>
    </submittedName>
</protein>
<name>A0A424YDL4_9FIRM</name>
<dbReference type="Pfam" id="PF13439">
    <property type="entry name" value="Glyco_transf_4"/>
    <property type="match status" value="1"/>
</dbReference>
<sequence length="385" mass="43315">MKKRILYVLRPVEGGIGEHVKILAEEINSPYQVFIACPPDTGMLKKLEKGEIQVIPFKLQGNISPWSDFINVFYLSRILKKYKIDLLHLHGYKAGLIGRLAARISRDIPVVLTLHNFRDYQRKSILPGFCFTGIEKILSRKTDTIITVSQALKEDLLSNLGIEENRVVRIYNGIDYLKYSSFQKGFSIEPVRTRGKDNNVKGLVVGAAARLAPQKGIEDFLIASKLVLQKDIKKKVRFLIAGEGPLRKSLEDQVRKLGMHKYVFFLGYVDNMPEYLSSLDLFVLPSRSEGLSITLLQALAVKRPVVATETGGVPEIVSHGSTGYLVSAANPFSMAEGIEKMLNNAHLRNSLAQRGQELVRENFTREKMVERTRALYEEILEGLGK</sequence>
<feature type="domain" description="Glycosyl transferase family 1" evidence="1">
    <location>
        <begin position="199"/>
        <end position="357"/>
    </location>
</feature>
<gene>
    <name evidence="3" type="ORF">D5R97_06890</name>
</gene>
<feature type="domain" description="Glycosyltransferase subfamily 4-like N-terminal" evidence="2">
    <location>
        <begin position="14"/>
        <end position="175"/>
    </location>
</feature>
<dbReference type="Gene3D" id="3.40.50.2000">
    <property type="entry name" value="Glycogen Phosphorylase B"/>
    <property type="match status" value="2"/>
</dbReference>
<organism evidence="3 4">
    <name type="scientific">Candidatus Syntrophonatronum acetioxidans</name>
    <dbReference type="NCBI Taxonomy" id="1795816"/>
    <lineage>
        <taxon>Bacteria</taxon>
        <taxon>Bacillati</taxon>
        <taxon>Bacillota</taxon>
        <taxon>Clostridia</taxon>
        <taxon>Eubacteriales</taxon>
        <taxon>Syntrophomonadaceae</taxon>
        <taxon>Candidatus Syntrophonatronum</taxon>
    </lineage>
</organism>
<evidence type="ECO:0000259" key="2">
    <source>
        <dbReference type="Pfam" id="PF13439"/>
    </source>
</evidence>
<dbReference type="EMBL" id="QZAA01000171">
    <property type="protein sequence ID" value="RQD75071.1"/>
    <property type="molecule type" value="Genomic_DNA"/>
</dbReference>
<dbReference type="PANTHER" id="PTHR12526">
    <property type="entry name" value="GLYCOSYLTRANSFERASE"/>
    <property type="match status" value="1"/>
</dbReference>
<comment type="caution">
    <text evidence="3">The sequence shown here is derived from an EMBL/GenBank/DDBJ whole genome shotgun (WGS) entry which is preliminary data.</text>
</comment>
<dbReference type="Pfam" id="PF00534">
    <property type="entry name" value="Glycos_transf_1"/>
    <property type="match status" value="1"/>
</dbReference>